<reference evidence="1" key="1">
    <citation type="submission" date="2019-02" db="EMBL/GenBank/DDBJ databases">
        <authorList>
            <person name="Gruber-Vodicka R. H."/>
            <person name="Seah K. B. B."/>
        </authorList>
    </citation>
    <scope>NUCLEOTIDE SEQUENCE</scope>
    <source>
        <strain evidence="1">BECK_DK47</strain>
    </source>
</reference>
<accession>A0A450T377</accession>
<dbReference type="EMBL" id="CAADEX010000097">
    <property type="protein sequence ID" value="VFJ60982.1"/>
    <property type="molecule type" value="Genomic_DNA"/>
</dbReference>
<protein>
    <submittedName>
        <fullName evidence="1">Uncharacterized protein</fullName>
    </submittedName>
</protein>
<name>A0A450T377_9GAMM</name>
<sequence length="134" mass="14866">MWFSDNDFWVNVLDMLVLRVRSEGEMNSGSRTGSLRVFVFFDMGENPRYSGFLPLRPCRRLHTSMVHEGSEKPMGSNPLSMVIGWVEALVIGSFILGVECTDCSGGVGSSVATESFPYHFTKADRDGISYQAAK</sequence>
<dbReference type="AlphaFoldDB" id="A0A450T377"/>
<organism evidence="1">
    <name type="scientific">Candidatus Kentrum sp. DK</name>
    <dbReference type="NCBI Taxonomy" id="2126562"/>
    <lineage>
        <taxon>Bacteria</taxon>
        <taxon>Pseudomonadati</taxon>
        <taxon>Pseudomonadota</taxon>
        <taxon>Gammaproteobacteria</taxon>
        <taxon>Candidatus Kentrum</taxon>
    </lineage>
</organism>
<evidence type="ECO:0000313" key="1">
    <source>
        <dbReference type="EMBL" id="VFJ60982.1"/>
    </source>
</evidence>
<gene>
    <name evidence="1" type="ORF">BECKDK2373B_GA0170837_10976</name>
</gene>
<proteinExistence type="predicted"/>